<gene>
    <name evidence="3" type="ORF">ENG67_03625</name>
</gene>
<dbReference type="Pfam" id="PF02615">
    <property type="entry name" value="Ldh_2"/>
    <property type="match status" value="1"/>
</dbReference>
<dbReference type="InterPro" id="IPR003767">
    <property type="entry name" value="Malate/L-lactate_DH-like"/>
</dbReference>
<name>A0A7C0XB21_UNCW3</name>
<protein>
    <submittedName>
        <fullName evidence="3">Ldh family oxidoreductase</fullName>
    </submittedName>
</protein>
<keyword evidence="2" id="KW-0560">Oxidoreductase</keyword>
<reference evidence="3" key="1">
    <citation type="journal article" date="2020" name="mSystems">
        <title>Genome- and Community-Level Interaction Insights into Carbon Utilization and Element Cycling Functions of Hydrothermarchaeota in Hydrothermal Sediment.</title>
        <authorList>
            <person name="Zhou Z."/>
            <person name="Liu Y."/>
            <person name="Xu W."/>
            <person name="Pan J."/>
            <person name="Luo Z.H."/>
            <person name="Li M."/>
        </authorList>
    </citation>
    <scope>NUCLEOTIDE SEQUENCE [LARGE SCALE GENOMIC DNA]</scope>
    <source>
        <strain evidence="3">HyVt-237</strain>
    </source>
</reference>
<dbReference type="Gene3D" id="3.30.1370.60">
    <property type="entry name" value="Hypothetical oxidoreductase yiak, domain 2"/>
    <property type="match status" value="1"/>
</dbReference>
<proteinExistence type="inferred from homology"/>
<dbReference type="SUPFAM" id="SSF89733">
    <property type="entry name" value="L-sulfolactate dehydrogenase-like"/>
    <property type="match status" value="1"/>
</dbReference>
<dbReference type="PANTHER" id="PTHR11091:SF0">
    <property type="entry name" value="MALATE DEHYDROGENASE"/>
    <property type="match status" value="1"/>
</dbReference>
<dbReference type="InterPro" id="IPR043143">
    <property type="entry name" value="Mal/L-sulf/L-lact_DH-like_NADP"/>
</dbReference>
<dbReference type="AlphaFoldDB" id="A0A7C0XB21"/>
<evidence type="ECO:0000256" key="2">
    <source>
        <dbReference type="ARBA" id="ARBA00023002"/>
    </source>
</evidence>
<dbReference type="PANTHER" id="PTHR11091">
    <property type="entry name" value="OXIDOREDUCTASE-RELATED"/>
    <property type="match status" value="1"/>
</dbReference>
<comment type="similarity">
    <text evidence="1">Belongs to the LDH2/MDH2 oxidoreductase family.</text>
</comment>
<dbReference type="GO" id="GO:0016491">
    <property type="term" value="F:oxidoreductase activity"/>
    <property type="evidence" value="ECO:0007669"/>
    <property type="project" value="UniProtKB-KW"/>
</dbReference>
<dbReference type="Gene3D" id="1.10.1530.10">
    <property type="match status" value="1"/>
</dbReference>
<organism evidence="3">
    <name type="scientific">candidate division WOR-3 bacterium</name>
    <dbReference type="NCBI Taxonomy" id="2052148"/>
    <lineage>
        <taxon>Bacteria</taxon>
        <taxon>Bacteria division WOR-3</taxon>
    </lineage>
</organism>
<dbReference type="InterPro" id="IPR043144">
    <property type="entry name" value="Mal/L-sulf/L-lact_DH-like_ah"/>
</dbReference>
<dbReference type="Proteomes" id="UP000885931">
    <property type="component" value="Unassembled WGS sequence"/>
</dbReference>
<evidence type="ECO:0000256" key="1">
    <source>
        <dbReference type="ARBA" id="ARBA00006056"/>
    </source>
</evidence>
<sequence>MDEYKRVRIKDLEEFVSSVFMKLGVPEEDAHITADVLIRADRRGIESHGVARLVRYVKGIKDGIMNPRPNIKTVKETPVSLVVDGDAGLGQVVGYKTMKRCIEKAKENSICMATIRNSNHYGIAAYYSLMALEEGLIGISITNSAPLVVPTFGKDAVLGTNPISVAVPGGKEGAYVLDMATSTVPRGKLEVYNRKGKKIPLVWATDEKGNPTDDPSLVLQNLLERRGGGLLPLGGAEEETGGHKGYGLSLLVDIFSGVLSGGSTALDVYGKKGQPPDVCHFFACIDPEIFVTREELERGMDHLFSTLRNSTKREGYDRIYIHGEKEFEKERENTEEVWLYHKVYDNIKEIGKELGVEAKF</sequence>
<evidence type="ECO:0000313" key="3">
    <source>
        <dbReference type="EMBL" id="HDM90282.1"/>
    </source>
</evidence>
<accession>A0A7C0XB21</accession>
<comment type="caution">
    <text evidence="3">The sequence shown here is derived from an EMBL/GenBank/DDBJ whole genome shotgun (WGS) entry which is preliminary data.</text>
</comment>
<dbReference type="EMBL" id="DRBW01000147">
    <property type="protein sequence ID" value="HDM90282.1"/>
    <property type="molecule type" value="Genomic_DNA"/>
</dbReference>
<dbReference type="InterPro" id="IPR036111">
    <property type="entry name" value="Mal/L-sulfo/L-lacto_DH-like_sf"/>
</dbReference>